<name>A0ABX8DEQ2_9GAMM</name>
<organism evidence="6 7">
    <name type="scientific">Shewanella dokdonensis</name>
    <dbReference type="NCBI Taxonomy" id="712036"/>
    <lineage>
        <taxon>Bacteria</taxon>
        <taxon>Pseudomonadati</taxon>
        <taxon>Pseudomonadota</taxon>
        <taxon>Gammaproteobacteria</taxon>
        <taxon>Alteromonadales</taxon>
        <taxon>Shewanellaceae</taxon>
        <taxon>Shewanella</taxon>
    </lineage>
</organism>
<dbReference type="Gene3D" id="1.10.443.10">
    <property type="entry name" value="Intergrase catalytic core"/>
    <property type="match status" value="1"/>
</dbReference>
<dbReference type="PANTHER" id="PTHR30629:SF6">
    <property type="entry name" value="PROPHAGE INTEGRASE INTA-RELATED"/>
    <property type="match status" value="1"/>
</dbReference>
<dbReference type="PROSITE" id="PS51898">
    <property type="entry name" value="TYR_RECOMBINASE"/>
    <property type="match status" value="1"/>
</dbReference>
<protein>
    <submittedName>
        <fullName evidence="6">Tyrosine-type recombinase/integrase</fullName>
    </submittedName>
</protein>
<dbReference type="Proteomes" id="UP000676428">
    <property type="component" value="Chromosome"/>
</dbReference>
<dbReference type="InterPro" id="IPR002104">
    <property type="entry name" value="Integrase_catalytic"/>
</dbReference>
<dbReference type="EMBL" id="CP074572">
    <property type="protein sequence ID" value="QVK23116.1"/>
    <property type="molecule type" value="Genomic_DNA"/>
</dbReference>
<dbReference type="InterPro" id="IPR011010">
    <property type="entry name" value="DNA_brk_join_enz"/>
</dbReference>
<accession>A0ABX8DEQ2</accession>
<evidence type="ECO:0000256" key="4">
    <source>
        <dbReference type="ARBA" id="ARBA00023172"/>
    </source>
</evidence>
<evidence type="ECO:0000256" key="1">
    <source>
        <dbReference type="ARBA" id="ARBA00008857"/>
    </source>
</evidence>
<dbReference type="PANTHER" id="PTHR30629">
    <property type="entry name" value="PROPHAGE INTEGRASE"/>
    <property type="match status" value="1"/>
</dbReference>
<dbReference type="SUPFAM" id="SSF56349">
    <property type="entry name" value="DNA breaking-rejoining enzymes"/>
    <property type="match status" value="1"/>
</dbReference>
<evidence type="ECO:0000313" key="7">
    <source>
        <dbReference type="Proteomes" id="UP000676428"/>
    </source>
</evidence>
<evidence type="ECO:0000256" key="2">
    <source>
        <dbReference type="ARBA" id="ARBA00022908"/>
    </source>
</evidence>
<dbReference type="Pfam" id="PF00589">
    <property type="entry name" value="Phage_integrase"/>
    <property type="match status" value="1"/>
</dbReference>
<proteinExistence type="inferred from homology"/>
<keyword evidence="4" id="KW-0233">DNA recombination</keyword>
<dbReference type="InterPro" id="IPR010998">
    <property type="entry name" value="Integrase_recombinase_N"/>
</dbReference>
<feature type="domain" description="Tyr recombinase" evidence="5">
    <location>
        <begin position="205"/>
        <end position="378"/>
    </location>
</feature>
<sequence length="416" mass="47697">MASGVDVGKLNRANLRRWLKDGVTRDFRDTRYPSVRLRATTDRQRASVFLVVNERNRTKWDKQGTWPDMCIDTFVEQLPVMLAQRSAGGDMVTGAIEMVSGVLLWYVQHVMGNTTLSDSWRRNVQSAVTRHLLPRLGHLALSSLSFIEIDRLLVKPLLDEGYKPSYITELVNKLKSAFSAASDMRVIEQNPLAGYRSRMSLKVAANDTRLFESELSELFSRLSAAPMRIAMLFVLMMMFGSRINETRQARWEHFAGGMWVIPASHTKTKQEHRIPLTHAAIALIEHYRRWQLKNVGKRAYLFPGTNGPVSIRTAQKWSEDIRFKHFTSHDLRKLFRTIIADMGVDTVIGERLVNHSLPLLLRTYMLSDLNKGMRRAIERYHEYLIEHGFNQVAPEIIPRSSSDRGNAETKMASGWL</sequence>
<reference evidence="6 7" key="1">
    <citation type="journal article" date="2012" name="Int. J. Syst. Evol. Microbiol.">
        <title>Shewanella dokdonensis sp. nov., isolated from seawater.</title>
        <authorList>
            <person name="Sung H.R."/>
            <person name="Yoon J.H."/>
            <person name="Ghim S.Y."/>
        </authorList>
    </citation>
    <scope>NUCLEOTIDE SEQUENCE [LARGE SCALE GENOMIC DNA]</scope>
    <source>
        <strain evidence="6 7">DSM 23626</strain>
    </source>
</reference>
<dbReference type="InterPro" id="IPR050808">
    <property type="entry name" value="Phage_Integrase"/>
</dbReference>
<dbReference type="InterPro" id="IPR013762">
    <property type="entry name" value="Integrase-like_cat_sf"/>
</dbReference>
<comment type="similarity">
    <text evidence="1">Belongs to the 'phage' integrase family.</text>
</comment>
<dbReference type="Gene3D" id="1.10.150.130">
    <property type="match status" value="1"/>
</dbReference>
<evidence type="ECO:0000256" key="3">
    <source>
        <dbReference type="ARBA" id="ARBA00023125"/>
    </source>
</evidence>
<keyword evidence="2" id="KW-0229">DNA integration</keyword>
<evidence type="ECO:0000259" key="5">
    <source>
        <dbReference type="PROSITE" id="PS51898"/>
    </source>
</evidence>
<dbReference type="RefSeq" id="WP_213681757.1">
    <property type="nucleotide sequence ID" value="NZ_CP074572.1"/>
</dbReference>
<evidence type="ECO:0000313" key="6">
    <source>
        <dbReference type="EMBL" id="QVK23116.1"/>
    </source>
</evidence>
<keyword evidence="7" id="KW-1185">Reference proteome</keyword>
<keyword evidence="3" id="KW-0238">DNA-binding</keyword>
<gene>
    <name evidence="6" type="ORF">KHX94_18840</name>
</gene>